<accession>A0A098R3V1</accession>
<protein>
    <submittedName>
        <fullName evidence="1">Uncharacterized protein</fullName>
    </submittedName>
</protein>
<comment type="caution">
    <text evidence="1">The sequence shown here is derived from an EMBL/GenBank/DDBJ whole genome shotgun (WGS) entry which is preliminary data.</text>
</comment>
<dbReference type="AlphaFoldDB" id="A0A098R3V1"/>
<evidence type="ECO:0000313" key="1">
    <source>
        <dbReference type="EMBL" id="KGE73392.1"/>
    </source>
</evidence>
<gene>
    <name evidence="1" type="ORF">DC28_03720</name>
</gene>
<dbReference type="OrthoDB" id="3771710at2"/>
<dbReference type="STRING" id="1480694.DC28_03720"/>
<dbReference type="RefSeq" id="WP_037546054.1">
    <property type="nucleotide sequence ID" value="NZ_JNUP01000029.1"/>
</dbReference>
<evidence type="ECO:0000313" key="2">
    <source>
        <dbReference type="Proteomes" id="UP000029692"/>
    </source>
</evidence>
<proteinExistence type="predicted"/>
<organism evidence="1 2">
    <name type="scientific">Spirochaeta lutea</name>
    <dbReference type="NCBI Taxonomy" id="1480694"/>
    <lineage>
        <taxon>Bacteria</taxon>
        <taxon>Pseudomonadati</taxon>
        <taxon>Spirochaetota</taxon>
        <taxon>Spirochaetia</taxon>
        <taxon>Spirochaetales</taxon>
        <taxon>Spirochaetaceae</taxon>
        <taxon>Spirochaeta</taxon>
    </lineage>
</organism>
<reference evidence="1 2" key="1">
    <citation type="submission" date="2014-05" db="EMBL/GenBank/DDBJ databases">
        <title>De novo Genome Sequence of Spirocheata sp.</title>
        <authorList>
            <person name="Shivani Y."/>
            <person name="Subhash Y."/>
            <person name="Tushar L."/>
            <person name="Sasikala C."/>
            <person name="Ramana C.V."/>
        </authorList>
    </citation>
    <scope>NUCLEOTIDE SEQUENCE [LARGE SCALE GENOMIC DNA]</scope>
    <source>
        <strain evidence="1 2">JC230</strain>
    </source>
</reference>
<sequence>MTYTSQSFSVEQNHGNLARGFLDGLVLEDGHPGITSLDVEHWLYGGRMPRPARGQGFFRAHGALFFPGSEVEPDSRPDGMILAPGPGNEIRMVAREAAENLYAVQLGLIEGEWSRGKASLRIPVMEGREDLESFLASRGYSQGEPVRLIREVEPRELVRGLGQEAREILKGFSEDGTSLASYGEQSDTPRHVLALGRNLGYEGINGTWFEAKRRMPGYRPELDLFIIAPDGREVGNILGVFNPHTRRGEISYLGSGDLGGSGAEQAKERCMCLAAELGSRMEGIGAQRIEIPCPPEPDAYNRLFDGIEGQGVTRELVWEKVF</sequence>
<name>A0A098R3V1_9SPIO</name>
<keyword evidence="2" id="KW-1185">Reference proteome</keyword>
<dbReference type="Proteomes" id="UP000029692">
    <property type="component" value="Unassembled WGS sequence"/>
</dbReference>
<dbReference type="EMBL" id="JNUP01000029">
    <property type="protein sequence ID" value="KGE73392.1"/>
    <property type="molecule type" value="Genomic_DNA"/>
</dbReference>